<dbReference type="SUPFAM" id="SSF53474">
    <property type="entry name" value="alpha/beta-Hydrolases"/>
    <property type="match status" value="1"/>
</dbReference>
<dbReference type="InterPro" id="IPR021440">
    <property type="entry name" value="DUF3089"/>
</dbReference>
<dbReference type="Pfam" id="PF11288">
    <property type="entry name" value="DUF3089"/>
    <property type="match status" value="1"/>
</dbReference>
<dbReference type="Gene3D" id="3.40.50.1820">
    <property type="entry name" value="alpha/beta hydrolase"/>
    <property type="match status" value="1"/>
</dbReference>
<evidence type="ECO:0000313" key="1">
    <source>
        <dbReference type="EMBL" id="GAA3922339.1"/>
    </source>
</evidence>
<organism evidence="1 2">
    <name type="scientific">Hymenobacter algoricola</name>
    <dbReference type="NCBI Taxonomy" id="486267"/>
    <lineage>
        <taxon>Bacteria</taxon>
        <taxon>Pseudomonadati</taxon>
        <taxon>Bacteroidota</taxon>
        <taxon>Cytophagia</taxon>
        <taxon>Cytophagales</taxon>
        <taxon>Hymenobacteraceae</taxon>
        <taxon>Hymenobacter</taxon>
    </lineage>
</organism>
<comment type="caution">
    <text evidence="1">The sequence shown here is derived from an EMBL/GenBank/DDBJ whole genome shotgun (WGS) entry which is preliminary data.</text>
</comment>
<dbReference type="InterPro" id="IPR029058">
    <property type="entry name" value="AB_hydrolase_fold"/>
</dbReference>
<reference evidence="2" key="1">
    <citation type="journal article" date="2019" name="Int. J. Syst. Evol. Microbiol.">
        <title>The Global Catalogue of Microorganisms (GCM) 10K type strain sequencing project: providing services to taxonomists for standard genome sequencing and annotation.</title>
        <authorList>
            <consortium name="The Broad Institute Genomics Platform"/>
            <consortium name="The Broad Institute Genome Sequencing Center for Infectious Disease"/>
            <person name="Wu L."/>
            <person name="Ma J."/>
        </authorList>
    </citation>
    <scope>NUCLEOTIDE SEQUENCE [LARGE SCALE GENOMIC DNA]</scope>
    <source>
        <strain evidence="2">JCM 17214</strain>
    </source>
</reference>
<name>A0ABP7MHC3_9BACT</name>
<dbReference type="EMBL" id="BAABDH010000012">
    <property type="protein sequence ID" value="GAA3922339.1"/>
    <property type="molecule type" value="Genomic_DNA"/>
</dbReference>
<sequence>MTPPRDGPVAMSYSYAVRYRLLLTALLALGAASCTKALKPGRQFATYQAASAPDYARPANWAALPGRADAADEVPRHTGLRDQQQTAAADVFYVHPTTMLKRSAWNADLADQALNRFTDVSTISQQASVFNSAGRIYAPRYRQATLYAFFDEQEADGREALELAYRDVKAAFEYYLAHYNQGRPIILAGHSQGTYQATRLLHEFFENDPKLRRQLVVAYLIGFKVKPNEYQTIRPCADSTQTGCFVVWNSVAWGNDYAPFDGGVATNPLTWTLDTVAAPSSLNRGGVPYLAFNRIDTAVVDAKVHQGLLWVHPPKLVGYPRFLLPGQPHLRHSFHIADYSLFYMNLRQNAEARVRTYISKQGKRP</sequence>
<dbReference type="Proteomes" id="UP001499909">
    <property type="component" value="Unassembled WGS sequence"/>
</dbReference>
<keyword evidence="2" id="KW-1185">Reference proteome</keyword>
<protein>
    <submittedName>
        <fullName evidence="1">DUF3089 domain-containing protein</fullName>
    </submittedName>
</protein>
<dbReference type="PROSITE" id="PS51257">
    <property type="entry name" value="PROKAR_LIPOPROTEIN"/>
    <property type="match status" value="1"/>
</dbReference>
<accession>A0ABP7MHC3</accession>
<gene>
    <name evidence="1" type="ORF">GCM10022406_05550</name>
</gene>
<proteinExistence type="predicted"/>
<evidence type="ECO:0000313" key="2">
    <source>
        <dbReference type="Proteomes" id="UP001499909"/>
    </source>
</evidence>